<feature type="region of interest" description="Disordered" evidence="1">
    <location>
        <begin position="1"/>
        <end position="35"/>
    </location>
</feature>
<name>A0A164MF00_9AGAM</name>
<evidence type="ECO:0000313" key="3">
    <source>
        <dbReference type="EMBL" id="KZS86646.1"/>
    </source>
</evidence>
<feature type="compositionally biased region" description="Polar residues" evidence="1">
    <location>
        <begin position="1"/>
        <end position="11"/>
    </location>
</feature>
<dbReference type="AlphaFoldDB" id="A0A164MF00"/>
<keyword evidence="2" id="KW-1133">Transmembrane helix</keyword>
<reference evidence="3 4" key="1">
    <citation type="journal article" date="2016" name="Mol. Biol. Evol.">
        <title>Comparative Genomics of Early-Diverging Mushroom-Forming Fungi Provides Insights into the Origins of Lignocellulose Decay Capabilities.</title>
        <authorList>
            <person name="Nagy L.G."/>
            <person name="Riley R."/>
            <person name="Tritt A."/>
            <person name="Adam C."/>
            <person name="Daum C."/>
            <person name="Floudas D."/>
            <person name="Sun H."/>
            <person name="Yadav J.S."/>
            <person name="Pangilinan J."/>
            <person name="Larsson K.H."/>
            <person name="Matsuura K."/>
            <person name="Barry K."/>
            <person name="Labutti K."/>
            <person name="Kuo R."/>
            <person name="Ohm R.A."/>
            <person name="Bhattacharya S.S."/>
            <person name="Shirouzu T."/>
            <person name="Yoshinaga Y."/>
            <person name="Martin F.M."/>
            <person name="Grigoriev I.V."/>
            <person name="Hibbett D.S."/>
        </authorList>
    </citation>
    <scope>NUCLEOTIDE SEQUENCE [LARGE SCALE GENOMIC DNA]</scope>
    <source>
        <strain evidence="3 4">HHB9708</strain>
    </source>
</reference>
<feature type="transmembrane region" description="Helical" evidence="2">
    <location>
        <begin position="671"/>
        <end position="693"/>
    </location>
</feature>
<feature type="compositionally biased region" description="Polar residues" evidence="1">
    <location>
        <begin position="25"/>
        <end position="35"/>
    </location>
</feature>
<evidence type="ECO:0000256" key="1">
    <source>
        <dbReference type="SAM" id="MobiDB-lite"/>
    </source>
</evidence>
<organism evidence="3 4">
    <name type="scientific">Sistotremastrum niveocremeum HHB9708</name>
    <dbReference type="NCBI Taxonomy" id="1314777"/>
    <lineage>
        <taxon>Eukaryota</taxon>
        <taxon>Fungi</taxon>
        <taxon>Dikarya</taxon>
        <taxon>Basidiomycota</taxon>
        <taxon>Agaricomycotina</taxon>
        <taxon>Agaricomycetes</taxon>
        <taxon>Sistotremastrales</taxon>
        <taxon>Sistotremastraceae</taxon>
        <taxon>Sertulicium</taxon>
        <taxon>Sertulicium niveocremeum</taxon>
    </lineage>
</organism>
<dbReference type="OrthoDB" id="3265206at2759"/>
<accession>A0A164MF00</accession>
<protein>
    <submittedName>
        <fullName evidence="3">Uncharacterized protein</fullName>
    </submittedName>
</protein>
<dbReference type="Proteomes" id="UP000076722">
    <property type="component" value="Unassembled WGS sequence"/>
</dbReference>
<proteinExistence type="predicted"/>
<dbReference type="EMBL" id="KV419477">
    <property type="protein sequence ID" value="KZS86646.1"/>
    <property type="molecule type" value="Genomic_DNA"/>
</dbReference>
<keyword evidence="4" id="KW-1185">Reference proteome</keyword>
<evidence type="ECO:0000313" key="4">
    <source>
        <dbReference type="Proteomes" id="UP000076722"/>
    </source>
</evidence>
<keyword evidence="2" id="KW-0472">Membrane</keyword>
<evidence type="ECO:0000256" key="2">
    <source>
        <dbReference type="SAM" id="Phobius"/>
    </source>
</evidence>
<gene>
    <name evidence="3" type="ORF">SISNIDRAFT_542792</name>
</gene>
<keyword evidence="2" id="KW-0812">Transmembrane</keyword>
<sequence length="707" mass="79629">MEENRQTQASSEDNKVQLELGNGHGASSNGSQQNNTRASISDEVFAYGVHEYPPSEQRHESGQMYYTTLFYSGSISLNEFIHQRFCAIYPVHRWAHDSVIRALLFSTFARLNRLPTVDEVCSIFILAKDLRKTLPNDLWMNIANVLNEYSISQWREHHKENTPQNLQPSPFKPATALKRCLCLILIASTVSLRRFGDFPVGDEVDMFIVDPLRDNRDADELWRLPSIGHSPKTAPLNKLPDALEEAWEPFLIETEEWFEASIVRVQATSEILPSDDRMGPMVIDAINRLGIRLGQEISTREVMRLLATLRLPFFSASEEKPLPRPLLPSELGYVSNSVGDSPVELAVILGGNLLPELAGFSLDHPRSLAIVLSSDDCSIQRIQYINPNGITMPLCPTPDKAFHTPTHHTNPIFRLPDDEEAESVDETGKFASHLSNKATDGFPIFSFDSAHEPGHGSWQAMKLSASFAGTNFETWWRPTVFLGRRCPHSDLHCKATRCSFSARDVLLQWRTSASMLDQEIERLLASRPIKPVSSYYRQQVTELTGNDDTRYLGDLNDKEAIKAHNQWVEDTNKWHHSYTQALIATVSHNAELLRQSDGPFERHKAILIRCSQEDELKPLVFLSASCGRKVYMINYDECWDCACQEMLREGYAVGIATSIKMIKFGRSFGRILMLSLGIFVSGPLCALAGSLSAPPAPRLIIFKLNLE</sequence>